<protein>
    <submittedName>
        <fullName evidence="1">Uncharacterized protein</fullName>
    </submittedName>
</protein>
<accession>A0A0F9F2U9</accession>
<name>A0A0F9F2U9_9ZZZZ</name>
<dbReference type="EMBL" id="LAZR01022791">
    <property type="protein sequence ID" value="KKL80638.1"/>
    <property type="molecule type" value="Genomic_DNA"/>
</dbReference>
<comment type="caution">
    <text evidence="1">The sequence shown here is derived from an EMBL/GenBank/DDBJ whole genome shotgun (WGS) entry which is preliminary data.</text>
</comment>
<proteinExistence type="predicted"/>
<sequence>MNVNQILDKIHFKPMCWLISAIIWAFLIGGCAVTTKITDPNDQVYTYHGPKDVDYSVKKGDMEIKYSGKTEGFWSGMLRFLLLKAPDINVVK</sequence>
<gene>
    <name evidence="1" type="ORF">LCGC14_2002750</name>
</gene>
<dbReference type="AlphaFoldDB" id="A0A0F9F2U9"/>
<reference evidence="1" key="1">
    <citation type="journal article" date="2015" name="Nature">
        <title>Complex archaea that bridge the gap between prokaryotes and eukaryotes.</title>
        <authorList>
            <person name="Spang A."/>
            <person name="Saw J.H."/>
            <person name="Jorgensen S.L."/>
            <person name="Zaremba-Niedzwiedzka K."/>
            <person name="Martijn J."/>
            <person name="Lind A.E."/>
            <person name="van Eijk R."/>
            <person name="Schleper C."/>
            <person name="Guy L."/>
            <person name="Ettema T.J."/>
        </authorList>
    </citation>
    <scope>NUCLEOTIDE SEQUENCE</scope>
</reference>
<evidence type="ECO:0000313" key="1">
    <source>
        <dbReference type="EMBL" id="KKL80638.1"/>
    </source>
</evidence>
<organism evidence="1">
    <name type="scientific">marine sediment metagenome</name>
    <dbReference type="NCBI Taxonomy" id="412755"/>
    <lineage>
        <taxon>unclassified sequences</taxon>
        <taxon>metagenomes</taxon>
        <taxon>ecological metagenomes</taxon>
    </lineage>
</organism>